<evidence type="ECO:0000313" key="4">
    <source>
        <dbReference type="Proteomes" id="UP000006056"/>
    </source>
</evidence>
<dbReference type="Pfam" id="PF19291">
    <property type="entry name" value="TREH_N"/>
    <property type="match status" value="1"/>
</dbReference>
<dbReference type="PATRIC" id="fig|926566.3.peg.837"/>
<dbReference type="KEGG" id="trs:Terro_0855"/>
<dbReference type="InterPro" id="IPR008928">
    <property type="entry name" value="6-hairpin_glycosidase_sf"/>
</dbReference>
<dbReference type="Proteomes" id="UP000006056">
    <property type="component" value="Chromosome"/>
</dbReference>
<dbReference type="eggNOG" id="COG3387">
    <property type="taxonomic scope" value="Bacteria"/>
</dbReference>
<accession>I3ZD64</accession>
<dbReference type="InterPro" id="IPR011613">
    <property type="entry name" value="GH15-like"/>
</dbReference>
<feature type="domain" description="GH15-like" evidence="1">
    <location>
        <begin position="237"/>
        <end position="605"/>
    </location>
</feature>
<dbReference type="Pfam" id="PF00723">
    <property type="entry name" value="Glyco_hydro_15"/>
    <property type="match status" value="1"/>
</dbReference>
<sequence>MNQRPDEAPAIDSAVTPPLHGARIEDYALIGDCETAALVCKDGSVDWLCWPNFSSGACFAALLGTADNGYFKIKPAADETITGEDWRYKPHTLIVEKQWVTQNGEVLVSDFMPPRGNHSDVVRIVRGIRGTVKMRMDLVLRFDYGRTIPWVQRVDHHMRAIAGPELVVLRTEVPLRGEDLSTVSDFDVREGESVCFVLSYGLSTEDDPANFDAYDAYAETEKFWLDWTDQREYRGEYDECVERSLITLKALTYRPTGGLVAAPTTSLPELIGGERNWDYRFCWLRDTAFTLLVLLHEGFTEEALAWRGWLLRAIAGSAQQIQSLYGISGERQLTEWTADWLRGYEDSKPVNIGNKAANQVQLDVYGEVIAALSRVPVGDDDMWTPAIRSMVTNMLDHLADIWERPDSGIWETRGPEQHFVHSKMMAWVAFQSAIKAYEAKDHGDEDAETRQRFDAWRKVRDQIHGDVCDKGFDKELNSFVQAYGSKSVDAALLRIPLVGFLPASDPRVQGTVAAIEQRLMKNGLLLRYDTADGSDGLPPGEGAFLACSFWLVGVQYLSGRVEEAHALYKRLIALRNPLGLIAEEYDTVGKRQVGNFPQAFTHLTMAHAAVILSGGTGPWSEVASTNQNS</sequence>
<dbReference type="AlphaFoldDB" id="I3ZD64"/>
<evidence type="ECO:0000259" key="1">
    <source>
        <dbReference type="Pfam" id="PF00723"/>
    </source>
</evidence>
<evidence type="ECO:0000259" key="2">
    <source>
        <dbReference type="Pfam" id="PF19291"/>
    </source>
</evidence>
<dbReference type="PANTHER" id="PTHR31616">
    <property type="entry name" value="TREHALASE"/>
    <property type="match status" value="1"/>
</dbReference>
<protein>
    <submittedName>
        <fullName evidence="3">Glycosyl hydrolase, glucoamylase</fullName>
    </submittedName>
</protein>
<dbReference type="InterPro" id="IPR045582">
    <property type="entry name" value="Trehalase-like_N"/>
</dbReference>
<dbReference type="Gene3D" id="1.50.10.10">
    <property type="match status" value="1"/>
</dbReference>
<dbReference type="SUPFAM" id="SSF48208">
    <property type="entry name" value="Six-hairpin glycosidases"/>
    <property type="match status" value="1"/>
</dbReference>
<dbReference type="HOGENOM" id="CLU_010399_2_0_0"/>
<proteinExistence type="predicted"/>
<reference evidence="3 4" key="1">
    <citation type="submission" date="2012-06" db="EMBL/GenBank/DDBJ databases">
        <title>Complete genome of Terriglobus roseus DSM 18391.</title>
        <authorList>
            <consortium name="US DOE Joint Genome Institute (JGI-PGF)"/>
            <person name="Lucas S."/>
            <person name="Copeland A."/>
            <person name="Lapidus A."/>
            <person name="Glavina del Rio T."/>
            <person name="Dalin E."/>
            <person name="Tice H."/>
            <person name="Bruce D."/>
            <person name="Goodwin L."/>
            <person name="Pitluck S."/>
            <person name="Peters L."/>
            <person name="Mikhailova N."/>
            <person name="Munk A.C.C."/>
            <person name="Kyrpides N."/>
            <person name="Mavromatis K."/>
            <person name="Ivanova N."/>
            <person name="Brettin T."/>
            <person name="Detter J.C."/>
            <person name="Han C."/>
            <person name="Larimer F."/>
            <person name="Land M."/>
            <person name="Hauser L."/>
            <person name="Markowitz V."/>
            <person name="Cheng J.-F."/>
            <person name="Hugenholtz P."/>
            <person name="Woyke T."/>
            <person name="Wu D."/>
            <person name="Brambilla E."/>
            <person name="Klenk H.-P."/>
            <person name="Eisen J.A."/>
        </authorList>
    </citation>
    <scope>NUCLEOTIDE SEQUENCE [LARGE SCALE GENOMIC DNA]</scope>
    <source>
        <strain evidence="4">DSM 18391 / NRRL B-41598 / KBS 63</strain>
    </source>
</reference>
<dbReference type="GO" id="GO:0004553">
    <property type="term" value="F:hydrolase activity, hydrolyzing O-glycosyl compounds"/>
    <property type="evidence" value="ECO:0007669"/>
    <property type="project" value="UniProtKB-ARBA"/>
</dbReference>
<gene>
    <name evidence="3" type="ordered locus">Terro_0855</name>
</gene>
<feature type="domain" description="Trehalase-like N-terminal" evidence="2">
    <location>
        <begin position="22"/>
        <end position="171"/>
    </location>
</feature>
<name>I3ZD64_TERRK</name>
<dbReference type="PANTHER" id="PTHR31616:SF0">
    <property type="entry name" value="GLUCAN 1,4-ALPHA-GLUCOSIDASE"/>
    <property type="match status" value="1"/>
</dbReference>
<keyword evidence="4" id="KW-1185">Reference proteome</keyword>
<dbReference type="RefSeq" id="WP_014784751.1">
    <property type="nucleotide sequence ID" value="NC_018014.1"/>
</dbReference>
<keyword evidence="3" id="KW-0378">Hydrolase</keyword>
<dbReference type="STRING" id="926566.Terro_0855"/>
<evidence type="ECO:0000313" key="3">
    <source>
        <dbReference type="EMBL" id="AFL87182.1"/>
    </source>
</evidence>
<dbReference type="InterPro" id="IPR012341">
    <property type="entry name" value="6hp_glycosidase-like_sf"/>
</dbReference>
<dbReference type="GO" id="GO:0005975">
    <property type="term" value="P:carbohydrate metabolic process"/>
    <property type="evidence" value="ECO:0007669"/>
    <property type="project" value="InterPro"/>
</dbReference>
<dbReference type="EMBL" id="CP003379">
    <property type="protein sequence ID" value="AFL87182.1"/>
    <property type="molecule type" value="Genomic_DNA"/>
</dbReference>
<organism evidence="3 4">
    <name type="scientific">Terriglobus roseus (strain DSM 18391 / NRRL B-41598 / KBS 63)</name>
    <dbReference type="NCBI Taxonomy" id="926566"/>
    <lineage>
        <taxon>Bacteria</taxon>
        <taxon>Pseudomonadati</taxon>
        <taxon>Acidobacteriota</taxon>
        <taxon>Terriglobia</taxon>
        <taxon>Terriglobales</taxon>
        <taxon>Acidobacteriaceae</taxon>
        <taxon>Terriglobus</taxon>
    </lineage>
</organism>